<comment type="similarity">
    <text evidence="3 9">Belongs to the FliF family.</text>
</comment>
<evidence type="ECO:0000313" key="14">
    <source>
        <dbReference type="EMBL" id="AQS56891.1"/>
    </source>
</evidence>
<dbReference type="NCBIfam" id="TIGR00206">
    <property type="entry name" value="fliF"/>
    <property type="match status" value="1"/>
</dbReference>
<keyword evidence="14" id="KW-0282">Flagellum</keyword>
<dbReference type="PANTHER" id="PTHR30046">
    <property type="entry name" value="FLAGELLAR M-RING PROTEIN"/>
    <property type="match status" value="1"/>
</dbReference>
<dbReference type="KEGG" id="ntr:B0W44_15180"/>
<evidence type="ECO:0000256" key="9">
    <source>
        <dbReference type="PIRNR" id="PIRNR004862"/>
    </source>
</evidence>
<dbReference type="GO" id="GO:0003774">
    <property type="term" value="F:cytoskeletal motor activity"/>
    <property type="evidence" value="ECO:0007669"/>
    <property type="project" value="InterPro"/>
</dbReference>
<protein>
    <recommendedName>
        <fullName evidence="9">Flagellar M-ring protein</fullName>
    </recommendedName>
</protein>
<evidence type="ECO:0000256" key="6">
    <source>
        <dbReference type="ARBA" id="ARBA00022989"/>
    </source>
</evidence>
<evidence type="ECO:0000256" key="7">
    <source>
        <dbReference type="ARBA" id="ARBA00023136"/>
    </source>
</evidence>
<dbReference type="InterPro" id="IPR006182">
    <property type="entry name" value="FliF_N_dom"/>
</dbReference>
<name>A0A1U9KA49_9BACL</name>
<dbReference type="Pfam" id="PF08345">
    <property type="entry name" value="YscJ_FliF_C"/>
    <property type="match status" value="1"/>
</dbReference>
<dbReference type="Pfam" id="PF01514">
    <property type="entry name" value="YscJ_FliF"/>
    <property type="match status" value="1"/>
</dbReference>
<keyword evidence="8 9" id="KW-0975">Bacterial flagellum</keyword>
<keyword evidence="14" id="KW-0966">Cell projection</keyword>
<keyword evidence="7 11" id="KW-0472">Membrane</keyword>
<keyword evidence="15" id="KW-1185">Reference proteome</keyword>
<dbReference type="InterPro" id="IPR000067">
    <property type="entry name" value="FlgMring_FliF"/>
</dbReference>
<feature type="domain" description="Flagellar M-ring N-terminal" evidence="12">
    <location>
        <begin position="46"/>
        <end position="222"/>
    </location>
</feature>
<evidence type="ECO:0000256" key="11">
    <source>
        <dbReference type="SAM" id="Phobius"/>
    </source>
</evidence>
<dbReference type="PRINTS" id="PR01009">
    <property type="entry name" value="FLGMRINGFLIF"/>
</dbReference>
<feature type="transmembrane region" description="Helical" evidence="11">
    <location>
        <begin position="25"/>
        <end position="44"/>
    </location>
</feature>
<feature type="domain" description="Flagellar M-ring C-terminal" evidence="13">
    <location>
        <begin position="261"/>
        <end position="416"/>
    </location>
</feature>
<proteinExistence type="inferred from homology"/>
<dbReference type="STRING" id="1471761.B0W44_15180"/>
<evidence type="ECO:0000256" key="2">
    <source>
        <dbReference type="ARBA" id="ARBA00004651"/>
    </source>
</evidence>
<sequence>MKERWQQWKEKALRHWQSFNRRQQVLVVGTAVLFVAALALILYFSSRPEYEVVYTNLDEADTGEITQKLKEAGIPYELSSDGSTISVPSKDAAQVRVDLAAEGLPSSGSIGYELFQENMTFGTTEETFGVLERDAMAGELERMIRRVQGVRSASVMINLPQESVWITDEEGTSTASIIVDIDPNQMLTQDQINGLYLLVSKSVPNLPIENITIVDQNSNLLTPLDIDEEKDRPNYNREVADHRAVRKQFEQDIQHEVRQLLGTIIGQDKVVVSVVANLNFDQEQRVEELVEPVNEDDQEGIAVSVERIQESFSGEGASEGTVGTGETDIPTYPAAGGDGGSESERLEERINYEVNRITKEIAAQPYRVEDLTINVGVEPPDPNNIASISENGLDTAIQNILGNIVRASIHTDEELTDEEIANKISVTPHPLAGRVQLDDGFSLSPLWWTVIGAVAALALGGVVTWIVVRRRRLLEEEEFEEELTPQPVTPEVPSLHDVPENEETVMRRQLQGLARRKPEEFANLLRTWLSEE</sequence>
<comment type="subcellular location">
    <subcellularLocation>
        <location evidence="1 9">Bacterial flagellum basal body</location>
    </subcellularLocation>
    <subcellularLocation>
        <location evidence="2">Cell membrane</location>
        <topology evidence="2">Multi-pass membrane protein</topology>
    </subcellularLocation>
</comment>
<reference evidence="14 15" key="1">
    <citation type="journal article" date="2015" name="Int. J. Syst. Evol. Microbiol.">
        <title>Novibacillus thermophilus gen. nov., sp. nov., a Gram-staining-negative and moderately thermophilic member of the family Thermoactinomycetaceae.</title>
        <authorList>
            <person name="Yang G."/>
            <person name="Chen J."/>
            <person name="Zhou S."/>
        </authorList>
    </citation>
    <scope>NUCLEOTIDE SEQUENCE [LARGE SCALE GENOMIC DNA]</scope>
    <source>
        <strain evidence="14 15">SG-1</strain>
    </source>
</reference>
<dbReference type="AlphaFoldDB" id="A0A1U9KA49"/>
<dbReference type="RefSeq" id="WP_169835618.1">
    <property type="nucleotide sequence ID" value="NZ_CP019699.1"/>
</dbReference>
<dbReference type="GO" id="GO:0071973">
    <property type="term" value="P:bacterial-type flagellum-dependent cell motility"/>
    <property type="evidence" value="ECO:0007669"/>
    <property type="project" value="InterPro"/>
</dbReference>
<feature type="region of interest" description="Disordered" evidence="10">
    <location>
        <begin position="314"/>
        <end position="343"/>
    </location>
</feature>
<evidence type="ECO:0000256" key="5">
    <source>
        <dbReference type="ARBA" id="ARBA00022692"/>
    </source>
</evidence>
<dbReference type="InterPro" id="IPR013556">
    <property type="entry name" value="Flag_M-ring_C"/>
</dbReference>
<keyword evidence="4" id="KW-1003">Cell membrane</keyword>
<keyword evidence="5 11" id="KW-0812">Transmembrane</keyword>
<evidence type="ECO:0000313" key="15">
    <source>
        <dbReference type="Proteomes" id="UP000188603"/>
    </source>
</evidence>
<keyword evidence="6 11" id="KW-1133">Transmembrane helix</keyword>
<dbReference type="InterPro" id="IPR043427">
    <property type="entry name" value="YscJ/FliF"/>
</dbReference>
<gene>
    <name evidence="14" type="ORF">B0W44_15180</name>
</gene>
<keyword evidence="14" id="KW-0969">Cilium</keyword>
<dbReference type="InterPro" id="IPR045851">
    <property type="entry name" value="AMP-bd_C_sf"/>
</dbReference>
<dbReference type="PIRSF" id="PIRSF004862">
    <property type="entry name" value="FliF"/>
    <property type="match status" value="1"/>
</dbReference>
<dbReference type="EMBL" id="CP019699">
    <property type="protein sequence ID" value="AQS56891.1"/>
    <property type="molecule type" value="Genomic_DNA"/>
</dbReference>
<dbReference type="Gene3D" id="3.30.300.30">
    <property type="match status" value="1"/>
</dbReference>
<dbReference type="GO" id="GO:0005886">
    <property type="term" value="C:plasma membrane"/>
    <property type="evidence" value="ECO:0007669"/>
    <property type="project" value="UniProtKB-SubCell"/>
</dbReference>
<organism evidence="14 15">
    <name type="scientific">Novibacillus thermophilus</name>
    <dbReference type="NCBI Taxonomy" id="1471761"/>
    <lineage>
        <taxon>Bacteria</taxon>
        <taxon>Bacillati</taxon>
        <taxon>Bacillota</taxon>
        <taxon>Bacilli</taxon>
        <taxon>Bacillales</taxon>
        <taxon>Thermoactinomycetaceae</taxon>
        <taxon>Novibacillus</taxon>
    </lineage>
</organism>
<evidence type="ECO:0000256" key="4">
    <source>
        <dbReference type="ARBA" id="ARBA00022475"/>
    </source>
</evidence>
<feature type="region of interest" description="Disordered" evidence="10">
    <location>
        <begin position="481"/>
        <end position="501"/>
    </location>
</feature>
<dbReference type="Proteomes" id="UP000188603">
    <property type="component" value="Chromosome"/>
</dbReference>
<evidence type="ECO:0000256" key="1">
    <source>
        <dbReference type="ARBA" id="ARBA00004117"/>
    </source>
</evidence>
<dbReference type="GO" id="GO:0009431">
    <property type="term" value="C:bacterial-type flagellum basal body, MS ring"/>
    <property type="evidence" value="ECO:0007669"/>
    <property type="project" value="InterPro"/>
</dbReference>
<evidence type="ECO:0000259" key="12">
    <source>
        <dbReference type="Pfam" id="PF01514"/>
    </source>
</evidence>
<comment type="function">
    <text evidence="9">The M ring may be actively involved in energy transduction.</text>
</comment>
<evidence type="ECO:0000256" key="10">
    <source>
        <dbReference type="SAM" id="MobiDB-lite"/>
    </source>
</evidence>
<accession>A0A1U9KA49</accession>
<evidence type="ECO:0000259" key="13">
    <source>
        <dbReference type="Pfam" id="PF08345"/>
    </source>
</evidence>
<evidence type="ECO:0000256" key="8">
    <source>
        <dbReference type="ARBA" id="ARBA00023143"/>
    </source>
</evidence>
<dbReference type="PANTHER" id="PTHR30046:SF0">
    <property type="entry name" value="FLAGELLAR M-RING PROTEIN"/>
    <property type="match status" value="1"/>
</dbReference>
<feature type="transmembrane region" description="Helical" evidence="11">
    <location>
        <begin position="446"/>
        <end position="468"/>
    </location>
</feature>
<evidence type="ECO:0000256" key="3">
    <source>
        <dbReference type="ARBA" id="ARBA00007971"/>
    </source>
</evidence>